<reference evidence="5" key="1">
    <citation type="submission" date="2023-06" db="EMBL/GenBank/DDBJ databases">
        <title>Genome-scale phylogeny and comparative genomics of the fungal order Sordariales.</title>
        <authorList>
            <consortium name="Lawrence Berkeley National Laboratory"/>
            <person name="Hensen N."/>
            <person name="Bonometti L."/>
            <person name="Westerberg I."/>
            <person name="Brannstrom I.O."/>
            <person name="Guillou S."/>
            <person name="Cros-Aarteil S."/>
            <person name="Calhoun S."/>
            <person name="Haridas S."/>
            <person name="Kuo A."/>
            <person name="Mondo S."/>
            <person name="Pangilinan J."/>
            <person name="Riley R."/>
            <person name="Labutti K."/>
            <person name="Andreopoulos B."/>
            <person name="Lipzen A."/>
            <person name="Chen C."/>
            <person name="Yanf M."/>
            <person name="Daum C."/>
            <person name="Ng V."/>
            <person name="Clum A."/>
            <person name="Steindorff A."/>
            <person name="Ohm R."/>
            <person name="Martin F."/>
            <person name="Silar P."/>
            <person name="Natvig D."/>
            <person name="Lalanne C."/>
            <person name="Gautier V."/>
            <person name="Ament-Velasquez S.L."/>
            <person name="Kruys A."/>
            <person name="Hutchinson M.I."/>
            <person name="Powell A.J."/>
            <person name="Barry K."/>
            <person name="Miller A.N."/>
            <person name="Grigoriev I.V."/>
            <person name="Debuchy R."/>
            <person name="Gladieux P."/>
            <person name="Thoren M.H."/>
            <person name="Johannesson H."/>
        </authorList>
    </citation>
    <scope>NUCLEOTIDE SEQUENCE</scope>
    <source>
        <strain evidence="5">8032-3</strain>
    </source>
</reference>
<dbReference type="Proteomes" id="UP001244011">
    <property type="component" value="Unassembled WGS sequence"/>
</dbReference>
<evidence type="ECO:0000313" key="5">
    <source>
        <dbReference type="EMBL" id="KAK1772093.1"/>
    </source>
</evidence>
<dbReference type="PANTHER" id="PTHR24096:SF149">
    <property type="entry name" value="AMP-BINDING DOMAIN-CONTAINING PROTEIN-RELATED"/>
    <property type="match status" value="1"/>
</dbReference>
<dbReference type="AlphaFoldDB" id="A0AAJ0FRA1"/>
<evidence type="ECO:0000259" key="4">
    <source>
        <dbReference type="Pfam" id="PF13193"/>
    </source>
</evidence>
<dbReference type="Pfam" id="PF13193">
    <property type="entry name" value="AMP-binding_C"/>
    <property type="match status" value="1"/>
</dbReference>
<dbReference type="SUPFAM" id="SSF56801">
    <property type="entry name" value="Acetyl-CoA synthetase-like"/>
    <property type="match status" value="1"/>
</dbReference>
<feature type="domain" description="AMP-dependent synthetase/ligase" evidence="3">
    <location>
        <begin position="29"/>
        <end position="395"/>
    </location>
</feature>
<dbReference type="InterPro" id="IPR025110">
    <property type="entry name" value="AMP-bd_C"/>
</dbReference>
<dbReference type="InterPro" id="IPR000873">
    <property type="entry name" value="AMP-dep_synth/lig_dom"/>
</dbReference>
<dbReference type="Gene3D" id="3.30.300.30">
    <property type="match status" value="1"/>
</dbReference>
<evidence type="ECO:0000259" key="3">
    <source>
        <dbReference type="Pfam" id="PF00501"/>
    </source>
</evidence>
<keyword evidence="2 5" id="KW-0436">Ligase</keyword>
<accession>A0AAJ0FRA1</accession>
<evidence type="ECO:0000256" key="1">
    <source>
        <dbReference type="ARBA" id="ARBA00006432"/>
    </source>
</evidence>
<dbReference type="InterPro" id="IPR042099">
    <property type="entry name" value="ANL_N_sf"/>
</dbReference>
<evidence type="ECO:0000256" key="2">
    <source>
        <dbReference type="ARBA" id="ARBA00022598"/>
    </source>
</evidence>
<dbReference type="RefSeq" id="XP_060288306.1">
    <property type="nucleotide sequence ID" value="XM_060431333.1"/>
</dbReference>
<dbReference type="Gene3D" id="3.40.50.12780">
    <property type="entry name" value="N-terminal domain of ligase-like"/>
    <property type="match status" value="1"/>
</dbReference>
<name>A0AAJ0FRA1_9PEZI</name>
<dbReference type="EMBL" id="MU838997">
    <property type="protein sequence ID" value="KAK1772093.1"/>
    <property type="molecule type" value="Genomic_DNA"/>
</dbReference>
<sequence length="552" mass="61274">MAVLRSKTWVDIPNDVSIPELMGKNVFHTEPDKIIYEEAFTGKTRTYGQFHTEVRRGAYWLRHSLGLKVGQIVSIVAPSCIDYVLAVHAVWWAGGVVSLINNSLHETEITAAIDLVQPDYLMIHDSLWEKIPRSLELCEKQHAPGILTLGDKHHDTWISFPEHVSTETGELEPFSLKGQDAGRVPCGILLSSGTTGRFKAVMLSHHNMVAAIHQLRADNPQNWRPGQREVFFPPLSHVYALYACITGVFWLGAYACLMPRFQLESYCRLMQDRRATLARLVPPIAKRLAESPVVRRYRYPQLEYFSCSAAPLNLETAEKLRAAFPGVALCQTYGCTELSGPCVQSGVRDTNLPITAAGTLIANMEMKFLEVDGPGESARGPGEITVRGPNVMMGYKDDPVTTASSMVEGGWYRTGDLGYIDDNGFLIVYDRLKDIIKYNGFQVSPLELEEILVQNPLVDEAAVCGVWSEADATELVCAYVVLGDTPEARADREVVAEALSKFVADRVAHYKQLKGGVVFVDELPKNPTGKVLRRVLRSEAEKESKARVLAKL</sequence>
<dbReference type="InterPro" id="IPR045851">
    <property type="entry name" value="AMP-bd_C_sf"/>
</dbReference>
<gene>
    <name evidence="5" type="ORF">QBC33DRAFT_582298</name>
</gene>
<proteinExistence type="inferred from homology"/>
<feature type="domain" description="AMP-binding enzyme C-terminal" evidence="4">
    <location>
        <begin position="447"/>
        <end position="530"/>
    </location>
</feature>
<keyword evidence="6" id="KW-1185">Reference proteome</keyword>
<organism evidence="5 6">
    <name type="scientific">Phialemonium atrogriseum</name>
    <dbReference type="NCBI Taxonomy" id="1093897"/>
    <lineage>
        <taxon>Eukaryota</taxon>
        <taxon>Fungi</taxon>
        <taxon>Dikarya</taxon>
        <taxon>Ascomycota</taxon>
        <taxon>Pezizomycotina</taxon>
        <taxon>Sordariomycetes</taxon>
        <taxon>Sordariomycetidae</taxon>
        <taxon>Cephalothecales</taxon>
        <taxon>Cephalothecaceae</taxon>
        <taxon>Phialemonium</taxon>
    </lineage>
</organism>
<dbReference type="Pfam" id="PF00501">
    <property type="entry name" value="AMP-binding"/>
    <property type="match status" value="1"/>
</dbReference>
<dbReference type="GeneID" id="85314520"/>
<protein>
    <submittedName>
        <fullName evidence="5">4-coumarate--CoA ligase 2</fullName>
    </submittedName>
</protein>
<comment type="similarity">
    <text evidence="1">Belongs to the ATP-dependent AMP-binding enzyme family.</text>
</comment>
<comment type="caution">
    <text evidence="5">The sequence shown here is derived from an EMBL/GenBank/DDBJ whole genome shotgun (WGS) entry which is preliminary data.</text>
</comment>
<evidence type="ECO:0000313" key="6">
    <source>
        <dbReference type="Proteomes" id="UP001244011"/>
    </source>
</evidence>
<dbReference type="PANTHER" id="PTHR24096">
    <property type="entry name" value="LONG-CHAIN-FATTY-ACID--COA LIGASE"/>
    <property type="match status" value="1"/>
</dbReference>
<dbReference type="GO" id="GO:0016405">
    <property type="term" value="F:CoA-ligase activity"/>
    <property type="evidence" value="ECO:0007669"/>
    <property type="project" value="TreeGrafter"/>
</dbReference>